<evidence type="ECO:0000313" key="19">
    <source>
        <dbReference type="Proteomes" id="UP000062317"/>
    </source>
</evidence>
<dbReference type="CDD" id="cd03469">
    <property type="entry name" value="Rieske_RO_Alpha_N"/>
    <property type="match status" value="1"/>
</dbReference>
<dbReference type="InterPro" id="IPR017941">
    <property type="entry name" value="Rieske_2Fe-2S"/>
</dbReference>
<sequence length="342" mass="37995">MTPSDVHQFDTFAIARADMGAATLPEPVIRRRRPMPYPNGWFALCYSDELKPGDVRIAPFMGHELIVYRTARGEAHAAEPYCPHLGAHLGHGGKVDGDHLVCPFHGLAFGPDGTCARAPGDRMPPRAALARWLTCERNGVVLVWRDSEDAQPDWEIDEVDTRGGFSSPKTTCDLFDGYVHDVGENSADVLHFAHLHGFTDTSMTHEVGQSSITFDMTGRFRGVLINMRFVNYGVGCVIGTSTAPSLGATVVTKVFTTPTAPLKWTLRVSNAVHVARVAALPRWLRTPINSVLVAFAHRWAIGVAKHDFPIWNHRNFIDHPKLMAGETSIAVYRRWMKRFYPE</sequence>
<proteinExistence type="inferred from homology"/>
<evidence type="ECO:0000256" key="11">
    <source>
        <dbReference type="ARBA" id="ARBA00023136"/>
    </source>
</evidence>
<gene>
    <name evidence="18" type="ORF">WT27_24140</name>
</gene>
<dbReference type="InterPro" id="IPR050584">
    <property type="entry name" value="Cholesterol_7-desaturase"/>
</dbReference>
<protein>
    <recommendedName>
        <fullName evidence="14">cholesterol 7-desaturase</fullName>
        <ecNumber evidence="14">1.14.19.21</ecNumber>
    </recommendedName>
</protein>
<comment type="similarity">
    <text evidence="13">Belongs to the cholesterol 7-desaturase family.</text>
</comment>
<name>A0A106DIK4_9BURK</name>
<evidence type="ECO:0000256" key="1">
    <source>
        <dbReference type="ARBA" id="ARBA00001962"/>
    </source>
</evidence>
<evidence type="ECO:0000256" key="9">
    <source>
        <dbReference type="ARBA" id="ARBA00023004"/>
    </source>
</evidence>
<evidence type="ECO:0000256" key="13">
    <source>
        <dbReference type="ARBA" id="ARBA00025729"/>
    </source>
</evidence>
<evidence type="ECO:0000256" key="6">
    <source>
        <dbReference type="ARBA" id="ARBA00022723"/>
    </source>
</evidence>
<reference evidence="18 19" key="1">
    <citation type="submission" date="2015-11" db="EMBL/GenBank/DDBJ databases">
        <title>Expanding the genomic diversity of Burkholderia species for the development of highly accurate diagnostics.</title>
        <authorList>
            <person name="Sahl J."/>
            <person name="Keim P."/>
            <person name="Wagner D."/>
        </authorList>
    </citation>
    <scope>NUCLEOTIDE SEQUENCE [LARGE SCALE GENOMIC DNA]</scope>
    <source>
        <strain evidence="18 19">MSMB1301WGS</strain>
    </source>
</reference>
<dbReference type="Gene3D" id="3.90.380.10">
    <property type="entry name" value="Naphthalene 1,2-dioxygenase Alpha Subunit, Chain A, domain 1"/>
    <property type="match status" value="1"/>
</dbReference>
<evidence type="ECO:0000256" key="5">
    <source>
        <dbReference type="ARBA" id="ARBA00022714"/>
    </source>
</evidence>
<dbReference type="GO" id="GO:0008203">
    <property type="term" value="P:cholesterol metabolic process"/>
    <property type="evidence" value="ECO:0007669"/>
    <property type="project" value="InterPro"/>
</dbReference>
<comment type="pathway">
    <text evidence="12">Steroid hormone biosynthesis; dafachronic acid biosynthesis.</text>
</comment>
<evidence type="ECO:0000256" key="3">
    <source>
        <dbReference type="ARBA" id="ARBA00004972"/>
    </source>
</evidence>
<dbReference type="SUPFAM" id="SSF50022">
    <property type="entry name" value="ISP domain"/>
    <property type="match status" value="1"/>
</dbReference>
<dbReference type="EMBL" id="LPEQ01000010">
    <property type="protein sequence ID" value="KVV57569.1"/>
    <property type="molecule type" value="Genomic_DNA"/>
</dbReference>
<evidence type="ECO:0000256" key="4">
    <source>
        <dbReference type="ARBA" id="ARBA00022692"/>
    </source>
</evidence>
<evidence type="ECO:0000256" key="16">
    <source>
        <dbReference type="ARBA" id="ARBA00049548"/>
    </source>
</evidence>
<evidence type="ECO:0000259" key="17">
    <source>
        <dbReference type="PROSITE" id="PS51296"/>
    </source>
</evidence>
<evidence type="ECO:0000256" key="2">
    <source>
        <dbReference type="ARBA" id="ARBA00004370"/>
    </source>
</evidence>
<keyword evidence="8" id="KW-0560">Oxidoreductase</keyword>
<organism evidence="18 19">
    <name type="scientific">Burkholderia territorii</name>
    <dbReference type="NCBI Taxonomy" id="1503055"/>
    <lineage>
        <taxon>Bacteria</taxon>
        <taxon>Pseudomonadati</taxon>
        <taxon>Pseudomonadota</taxon>
        <taxon>Betaproteobacteria</taxon>
        <taxon>Burkholderiales</taxon>
        <taxon>Burkholderiaceae</taxon>
        <taxon>Burkholderia</taxon>
        <taxon>Burkholderia cepacia complex</taxon>
    </lineage>
</organism>
<keyword evidence="4" id="KW-0812">Transmembrane</keyword>
<comment type="catalytic activity">
    <reaction evidence="15">
        <text>cholesterol + NADH + O2 + H(+) = 7-dehydrocholesterol + NAD(+) + 2 H2O</text>
        <dbReference type="Rhea" id="RHEA:51644"/>
        <dbReference type="ChEBI" id="CHEBI:15377"/>
        <dbReference type="ChEBI" id="CHEBI:15378"/>
        <dbReference type="ChEBI" id="CHEBI:15379"/>
        <dbReference type="ChEBI" id="CHEBI:16113"/>
        <dbReference type="ChEBI" id="CHEBI:17759"/>
        <dbReference type="ChEBI" id="CHEBI:57540"/>
        <dbReference type="ChEBI" id="CHEBI:57945"/>
        <dbReference type="EC" id="1.14.19.21"/>
    </reaction>
    <physiologicalReaction direction="left-to-right" evidence="15">
        <dbReference type="Rhea" id="RHEA:51645"/>
    </physiologicalReaction>
</comment>
<dbReference type="Proteomes" id="UP000062317">
    <property type="component" value="Unassembled WGS sequence"/>
</dbReference>
<dbReference type="GO" id="GO:0016020">
    <property type="term" value="C:membrane"/>
    <property type="evidence" value="ECO:0007669"/>
    <property type="project" value="UniProtKB-SubCell"/>
</dbReference>
<keyword evidence="9" id="KW-0408">Iron</keyword>
<dbReference type="RefSeq" id="WP_060103123.1">
    <property type="nucleotide sequence ID" value="NZ_LPEQ01000010.1"/>
</dbReference>
<evidence type="ECO:0000256" key="14">
    <source>
        <dbReference type="ARBA" id="ARBA00026095"/>
    </source>
</evidence>
<comment type="cofactor">
    <cofactor evidence="1">
        <name>Fe cation</name>
        <dbReference type="ChEBI" id="CHEBI:24875"/>
    </cofactor>
</comment>
<dbReference type="PANTHER" id="PTHR21266:SF32">
    <property type="entry name" value="CHOLESTEROL 7-DESATURASE NVD"/>
    <property type="match status" value="1"/>
</dbReference>
<comment type="caution">
    <text evidence="18">The sequence shown here is derived from an EMBL/GenBank/DDBJ whole genome shotgun (WGS) entry which is preliminary data.</text>
</comment>
<evidence type="ECO:0000256" key="8">
    <source>
        <dbReference type="ARBA" id="ARBA00023002"/>
    </source>
</evidence>
<keyword evidence="5" id="KW-0001">2Fe-2S</keyword>
<dbReference type="GO" id="GO:0005737">
    <property type="term" value="C:cytoplasm"/>
    <property type="evidence" value="ECO:0007669"/>
    <property type="project" value="TreeGrafter"/>
</dbReference>
<dbReference type="GO" id="GO:0170056">
    <property type="term" value="F:cholesterol 7-desaturase [NAD(P)H] activity"/>
    <property type="evidence" value="ECO:0007669"/>
    <property type="project" value="UniProtKB-EC"/>
</dbReference>
<dbReference type="GO" id="GO:0051537">
    <property type="term" value="F:2 iron, 2 sulfur cluster binding"/>
    <property type="evidence" value="ECO:0007669"/>
    <property type="project" value="UniProtKB-KW"/>
</dbReference>
<dbReference type="Pfam" id="PF19298">
    <property type="entry name" value="KshA_C"/>
    <property type="match status" value="1"/>
</dbReference>
<evidence type="ECO:0000313" key="18">
    <source>
        <dbReference type="EMBL" id="KVV57569.1"/>
    </source>
</evidence>
<dbReference type="GO" id="GO:0046872">
    <property type="term" value="F:metal ion binding"/>
    <property type="evidence" value="ECO:0007669"/>
    <property type="project" value="UniProtKB-KW"/>
</dbReference>
<evidence type="ECO:0000256" key="12">
    <source>
        <dbReference type="ARBA" id="ARBA00025712"/>
    </source>
</evidence>
<evidence type="ECO:0000256" key="15">
    <source>
        <dbReference type="ARBA" id="ARBA00047853"/>
    </source>
</evidence>
<comment type="catalytic activity">
    <reaction evidence="16">
        <text>cholesterol + NADPH + O2 + H(+) = 7-dehydrocholesterol + NADP(+) + 2 H2O</text>
        <dbReference type="Rhea" id="RHEA:45024"/>
        <dbReference type="ChEBI" id="CHEBI:15377"/>
        <dbReference type="ChEBI" id="CHEBI:15378"/>
        <dbReference type="ChEBI" id="CHEBI:15379"/>
        <dbReference type="ChEBI" id="CHEBI:16113"/>
        <dbReference type="ChEBI" id="CHEBI:17759"/>
        <dbReference type="ChEBI" id="CHEBI:57783"/>
        <dbReference type="ChEBI" id="CHEBI:58349"/>
        <dbReference type="EC" id="1.14.19.21"/>
    </reaction>
    <physiologicalReaction direction="left-to-right" evidence="16">
        <dbReference type="Rhea" id="RHEA:45025"/>
    </physiologicalReaction>
</comment>
<evidence type="ECO:0000256" key="7">
    <source>
        <dbReference type="ARBA" id="ARBA00022989"/>
    </source>
</evidence>
<keyword evidence="7" id="KW-1133">Transmembrane helix</keyword>
<comment type="subcellular location">
    <subcellularLocation>
        <location evidence="2">Membrane</location>
    </subcellularLocation>
</comment>
<dbReference type="Gene3D" id="2.102.10.10">
    <property type="entry name" value="Rieske [2Fe-2S] iron-sulphur domain"/>
    <property type="match status" value="1"/>
</dbReference>
<dbReference type="PANTHER" id="PTHR21266">
    <property type="entry name" value="IRON-SULFUR DOMAIN CONTAINING PROTEIN"/>
    <property type="match status" value="1"/>
</dbReference>
<evidence type="ECO:0000256" key="10">
    <source>
        <dbReference type="ARBA" id="ARBA00023014"/>
    </source>
</evidence>
<dbReference type="Pfam" id="PF00355">
    <property type="entry name" value="Rieske"/>
    <property type="match status" value="1"/>
</dbReference>
<keyword evidence="19" id="KW-1185">Reference proteome</keyword>
<comment type="pathway">
    <text evidence="3">Hormone biosynthesis.</text>
</comment>
<keyword evidence="11" id="KW-0472">Membrane</keyword>
<feature type="domain" description="Rieske" evidence="17">
    <location>
        <begin position="42"/>
        <end position="143"/>
    </location>
</feature>
<accession>A0A106DIK4</accession>
<dbReference type="AlphaFoldDB" id="A0A106DIK4"/>
<dbReference type="InterPro" id="IPR036922">
    <property type="entry name" value="Rieske_2Fe-2S_sf"/>
</dbReference>
<keyword evidence="6" id="KW-0479">Metal-binding</keyword>
<keyword evidence="10" id="KW-0411">Iron-sulfur</keyword>
<dbReference type="PROSITE" id="PS51296">
    <property type="entry name" value="RIESKE"/>
    <property type="match status" value="1"/>
</dbReference>
<dbReference type="EC" id="1.14.19.21" evidence="14"/>
<dbReference type="InterPro" id="IPR045605">
    <property type="entry name" value="KshA-like_C"/>
</dbReference>